<feature type="domain" description="PAC" evidence="17">
    <location>
        <begin position="229"/>
        <end position="281"/>
    </location>
</feature>
<dbReference type="EMBL" id="JAUYVI010000011">
    <property type="protein sequence ID" value="MDQ7251440.1"/>
    <property type="molecule type" value="Genomic_DNA"/>
</dbReference>
<dbReference type="SUPFAM" id="SSF55785">
    <property type="entry name" value="PYP-like sensor domain (PAS domain)"/>
    <property type="match status" value="2"/>
</dbReference>
<dbReference type="Pfam" id="PF00989">
    <property type="entry name" value="PAS"/>
    <property type="match status" value="1"/>
</dbReference>
<dbReference type="Proteomes" id="UP001230156">
    <property type="component" value="Unassembled WGS sequence"/>
</dbReference>
<dbReference type="SMART" id="SM00086">
    <property type="entry name" value="PAC"/>
    <property type="match status" value="2"/>
</dbReference>
<evidence type="ECO:0000256" key="11">
    <source>
        <dbReference type="ARBA" id="ARBA00022777"/>
    </source>
</evidence>
<evidence type="ECO:0000256" key="6">
    <source>
        <dbReference type="ARBA" id="ARBA00022630"/>
    </source>
</evidence>
<dbReference type="Gene3D" id="3.30.450.20">
    <property type="entry name" value="PAS domain"/>
    <property type="match status" value="2"/>
</dbReference>
<dbReference type="Gene3D" id="3.30.565.10">
    <property type="entry name" value="Histidine kinase-like ATPase, C-terminal domain"/>
    <property type="match status" value="1"/>
</dbReference>
<protein>
    <recommendedName>
        <fullName evidence="2">histidine kinase</fullName>
        <ecNumber evidence="2">2.7.13.3</ecNumber>
    </recommendedName>
</protein>
<dbReference type="PROSITE" id="PS50112">
    <property type="entry name" value="PAS"/>
    <property type="match status" value="1"/>
</dbReference>
<keyword evidence="12" id="KW-0067">ATP-binding</keyword>
<keyword evidence="5" id="KW-0716">Sensory transduction</keyword>
<dbReference type="Pfam" id="PF07536">
    <property type="entry name" value="HWE_HK"/>
    <property type="match status" value="1"/>
</dbReference>
<comment type="caution">
    <text evidence="18">The sequence shown here is derived from an EMBL/GenBank/DDBJ whole genome shotgun (WGS) entry which is preliminary data.</text>
</comment>
<keyword evidence="19" id="KW-1185">Reference proteome</keyword>
<keyword evidence="6" id="KW-0285">Flavoprotein</keyword>
<keyword evidence="8" id="KW-0808">Transferase</keyword>
<evidence type="ECO:0000256" key="4">
    <source>
        <dbReference type="ARBA" id="ARBA00022553"/>
    </source>
</evidence>
<reference evidence="19" key="1">
    <citation type="submission" date="2023-08" db="EMBL/GenBank/DDBJ databases">
        <title>Rhodospirillaceae gen. nov., a novel taxon isolated from the Yangtze River Yuezi River estuary sludge.</title>
        <authorList>
            <person name="Ruan L."/>
        </authorList>
    </citation>
    <scope>NUCLEOTIDE SEQUENCE [LARGE SCALE GENOMIC DNA]</scope>
    <source>
        <strain evidence="19">R-7</strain>
    </source>
</reference>
<evidence type="ECO:0000256" key="3">
    <source>
        <dbReference type="ARBA" id="ARBA00022543"/>
    </source>
</evidence>
<dbReference type="SMART" id="SM00091">
    <property type="entry name" value="PAS"/>
    <property type="match status" value="2"/>
</dbReference>
<keyword evidence="14" id="KW-0843">Virulence</keyword>
<dbReference type="PANTHER" id="PTHR41523:SF8">
    <property type="entry name" value="ETHYLENE RESPONSE SENSOR PROTEIN"/>
    <property type="match status" value="1"/>
</dbReference>
<evidence type="ECO:0000256" key="1">
    <source>
        <dbReference type="ARBA" id="ARBA00000085"/>
    </source>
</evidence>
<keyword evidence="3" id="KW-0600">Photoreceptor protein</keyword>
<dbReference type="EC" id="2.7.13.3" evidence="2"/>
<evidence type="ECO:0000256" key="8">
    <source>
        <dbReference type="ARBA" id="ARBA00022679"/>
    </source>
</evidence>
<evidence type="ECO:0000259" key="17">
    <source>
        <dbReference type="PROSITE" id="PS50113"/>
    </source>
</evidence>
<proteinExistence type="predicted"/>
<dbReference type="InterPro" id="IPR011102">
    <property type="entry name" value="Sig_transdc_His_kinase_HWE"/>
</dbReference>
<keyword evidence="7" id="KW-0288">FMN</keyword>
<comment type="catalytic activity">
    <reaction evidence="1">
        <text>ATP + protein L-histidine = ADP + protein N-phospho-L-histidine.</text>
        <dbReference type="EC" id="2.7.13.3"/>
    </reaction>
</comment>
<dbReference type="PANTHER" id="PTHR41523">
    <property type="entry name" value="TWO-COMPONENT SYSTEM SENSOR PROTEIN"/>
    <property type="match status" value="1"/>
</dbReference>
<organism evidence="18 19">
    <name type="scientific">Dongia sedimenti</name>
    <dbReference type="NCBI Taxonomy" id="3064282"/>
    <lineage>
        <taxon>Bacteria</taxon>
        <taxon>Pseudomonadati</taxon>
        <taxon>Pseudomonadota</taxon>
        <taxon>Alphaproteobacteria</taxon>
        <taxon>Rhodospirillales</taxon>
        <taxon>Dongiaceae</taxon>
        <taxon>Dongia</taxon>
    </lineage>
</organism>
<gene>
    <name evidence="18" type="ORF">Q8A70_27390</name>
</gene>
<dbReference type="InterPro" id="IPR013767">
    <property type="entry name" value="PAS_fold"/>
</dbReference>
<dbReference type="InterPro" id="IPR001610">
    <property type="entry name" value="PAC"/>
</dbReference>
<keyword evidence="10" id="KW-0547">Nucleotide-binding</keyword>
<accession>A0ABU0YUN5</accession>
<evidence type="ECO:0000256" key="2">
    <source>
        <dbReference type="ARBA" id="ARBA00012438"/>
    </source>
</evidence>
<evidence type="ECO:0000256" key="10">
    <source>
        <dbReference type="ARBA" id="ARBA00022741"/>
    </source>
</evidence>
<evidence type="ECO:0000256" key="5">
    <source>
        <dbReference type="ARBA" id="ARBA00022606"/>
    </source>
</evidence>
<evidence type="ECO:0000256" key="12">
    <source>
        <dbReference type="ARBA" id="ARBA00022840"/>
    </source>
</evidence>
<evidence type="ECO:0000256" key="7">
    <source>
        <dbReference type="ARBA" id="ARBA00022643"/>
    </source>
</evidence>
<evidence type="ECO:0000256" key="15">
    <source>
        <dbReference type="ARBA" id="ARBA00023170"/>
    </source>
</evidence>
<dbReference type="RefSeq" id="WP_379961817.1">
    <property type="nucleotide sequence ID" value="NZ_JAUYVI010000011.1"/>
</dbReference>
<keyword evidence="9" id="KW-0677">Repeat</keyword>
<dbReference type="InterPro" id="IPR036890">
    <property type="entry name" value="HATPase_C_sf"/>
</dbReference>
<dbReference type="NCBIfam" id="TIGR00229">
    <property type="entry name" value="sensory_box"/>
    <property type="match status" value="1"/>
</dbReference>
<feature type="domain" description="PAS" evidence="16">
    <location>
        <begin position="156"/>
        <end position="225"/>
    </location>
</feature>
<evidence type="ECO:0000256" key="13">
    <source>
        <dbReference type="ARBA" id="ARBA00022991"/>
    </source>
</evidence>
<keyword evidence="11" id="KW-0418">Kinase</keyword>
<dbReference type="InterPro" id="IPR000700">
    <property type="entry name" value="PAS-assoc_C"/>
</dbReference>
<keyword evidence="15" id="KW-0675">Receptor</keyword>
<dbReference type="InterPro" id="IPR000014">
    <property type="entry name" value="PAS"/>
</dbReference>
<keyword evidence="13" id="KW-0157">Chromophore</keyword>
<evidence type="ECO:0000259" key="16">
    <source>
        <dbReference type="PROSITE" id="PS50112"/>
    </source>
</evidence>
<evidence type="ECO:0000256" key="9">
    <source>
        <dbReference type="ARBA" id="ARBA00022737"/>
    </source>
</evidence>
<dbReference type="SMART" id="SM00911">
    <property type="entry name" value="HWE_HK"/>
    <property type="match status" value="1"/>
</dbReference>
<name>A0ABU0YUN5_9PROT</name>
<evidence type="ECO:0000313" key="19">
    <source>
        <dbReference type="Proteomes" id="UP001230156"/>
    </source>
</evidence>
<evidence type="ECO:0000313" key="18">
    <source>
        <dbReference type="EMBL" id="MDQ7251440.1"/>
    </source>
</evidence>
<dbReference type="CDD" id="cd00130">
    <property type="entry name" value="PAS"/>
    <property type="match status" value="1"/>
</dbReference>
<sequence length="481" mass="52721">MIGQDRYREIFDAAPVSLWDVDFSGVAALLDRWRAEGTDDLRAHLMDHPEEVEGAIRRISVLDVNSFTLDLFEVDRNQDLLHSLAGILLPDTASIFIDMLVTLWNGLRRFGGETRLRTVSGREVEVAFTLDFRGARFERTLVSLRDITAQKSAERAGIRLAALIDSSEDAILTKDLDSIITSWNRGATELFGYAAEEAIGKPVTMLMPAERRDEEPAILARIRAGERIEHYETVRQHKDGTLIDISLSVSPLKNADGTIIGASKIARDITEQKRAQEQEHLLIREMNHRIKNLFALASSIISLSARDAETPQALKARATERLAALARVHSLTLAPHGQIDAAAAMPTTLHALIKAILSPYDEGSDAAQRIALSGDDLQLSPSATTSFALLVHEFATNAAKYGALSNERGTITIESKQRGDRLIISWIEREGPAVAPPASSEGFGSYLAKATVKTLNGQINHDWDPVGVTVRLDVAVSRAQG</sequence>
<dbReference type="PROSITE" id="PS50113">
    <property type="entry name" value="PAC"/>
    <property type="match status" value="1"/>
</dbReference>
<keyword evidence="4" id="KW-0597">Phosphoprotein</keyword>
<evidence type="ECO:0000256" key="14">
    <source>
        <dbReference type="ARBA" id="ARBA00023026"/>
    </source>
</evidence>
<dbReference type="InterPro" id="IPR035965">
    <property type="entry name" value="PAS-like_dom_sf"/>
</dbReference>